<reference evidence="1 2" key="1">
    <citation type="submission" date="2023-11" db="EMBL/GenBank/DDBJ databases">
        <title>Draft genome sequence of a psychrophilic Clostridium strain from permafrost water brine.</title>
        <authorList>
            <person name="Shcherbakova V.A."/>
            <person name="Trubitsyn V.E."/>
            <person name="Zakharyuk A.G."/>
        </authorList>
    </citation>
    <scope>NUCLEOTIDE SEQUENCE [LARGE SCALE GENOMIC DNA]</scope>
    <source>
        <strain evidence="1 2">14F</strain>
    </source>
</reference>
<protein>
    <submittedName>
        <fullName evidence="1">Uncharacterized protein</fullName>
    </submittedName>
</protein>
<name>A0ABU7UWJ2_9CLOT</name>
<proteinExistence type="predicted"/>
<dbReference type="EMBL" id="JAZHFS010000067">
    <property type="protein sequence ID" value="MEF2115424.1"/>
    <property type="molecule type" value="Genomic_DNA"/>
</dbReference>
<sequence length="89" mass="10901">MNESKINVIYEDFDKDNIIVFFEKNGKNIYFTFGLYEFESEMEYWDMPTKLKKYNDKTGFVFDKNFNKGDLEMEINRFIKHNELDKLEL</sequence>
<comment type="caution">
    <text evidence="1">The sequence shown here is derived from an EMBL/GenBank/DDBJ whole genome shotgun (WGS) entry which is preliminary data.</text>
</comment>
<accession>A0ABU7UWJ2</accession>
<evidence type="ECO:0000313" key="1">
    <source>
        <dbReference type="EMBL" id="MEF2115424.1"/>
    </source>
</evidence>
<organism evidence="1 2">
    <name type="scientific">Clostridium frigoriphilum</name>
    <dbReference type="NCBI Taxonomy" id="443253"/>
    <lineage>
        <taxon>Bacteria</taxon>
        <taxon>Bacillati</taxon>
        <taxon>Bacillota</taxon>
        <taxon>Clostridia</taxon>
        <taxon>Eubacteriales</taxon>
        <taxon>Clostridiaceae</taxon>
        <taxon>Clostridium</taxon>
    </lineage>
</organism>
<gene>
    <name evidence="1" type="ORF">SJI18_24460</name>
</gene>
<evidence type="ECO:0000313" key="2">
    <source>
        <dbReference type="Proteomes" id="UP001498469"/>
    </source>
</evidence>
<keyword evidence="2" id="KW-1185">Reference proteome</keyword>
<dbReference type="RefSeq" id="WP_216255957.1">
    <property type="nucleotide sequence ID" value="NZ_JAZHFS010000067.1"/>
</dbReference>
<dbReference type="Proteomes" id="UP001498469">
    <property type="component" value="Unassembled WGS sequence"/>
</dbReference>